<keyword evidence="2" id="KW-1185">Reference proteome</keyword>
<proteinExistence type="predicted"/>
<protein>
    <submittedName>
        <fullName evidence="1">Uncharacterized protein</fullName>
    </submittedName>
</protein>
<dbReference type="EMBL" id="FOXD01000002">
    <property type="protein sequence ID" value="SFP09496.1"/>
    <property type="molecule type" value="Genomic_DNA"/>
</dbReference>
<gene>
    <name evidence="1" type="ORF">SAMN05518683_102252</name>
</gene>
<evidence type="ECO:0000313" key="2">
    <source>
        <dbReference type="Proteomes" id="UP000198892"/>
    </source>
</evidence>
<dbReference type="STRING" id="1884432.SAMN05518683_102252"/>
<organism evidence="1 2">
    <name type="scientific">Salibacterium halotolerans</name>
    <dbReference type="NCBI Taxonomy" id="1884432"/>
    <lineage>
        <taxon>Bacteria</taxon>
        <taxon>Bacillati</taxon>
        <taxon>Bacillota</taxon>
        <taxon>Bacilli</taxon>
        <taxon>Bacillales</taxon>
        <taxon>Bacillaceae</taxon>
    </lineage>
</organism>
<dbReference type="RefSeq" id="WP_170840919.1">
    <property type="nucleotide sequence ID" value="NZ_FOXD01000002.1"/>
</dbReference>
<sequence>MHRTSGTSKDPTHLNQFPDHIQKDVYRIIIGALKRAQTNGELQQKISEEKEAALK</sequence>
<evidence type="ECO:0000313" key="1">
    <source>
        <dbReference type="EMBL" id="SFP09496.1"/>
    </source>
</evidence>
<name>A0A1I5MKN0_9BACI</name>
<dbReference type="AlphaFoldDB" id="A0A1I5MKN0"/>
<dbReference type="Proteomes" id="UP000198892">
    <property type="component" value="Unassembled WGS sequence"/>
</dbReference>
<reference evidence="2" key="1">
    <citation type="submission" date="2016-10" db="EMBL/GenBank/DDBJ databases">
        <authorList>
            <person name="Varghese N."/>
            <person name="Submissions S."/>
        </authorList>
    </citation>
    <scope>NUCLEOTIDE SEQUENCE [LARGE SCALE GENOMIC DNA]</scope>
    <source>
        <strain evidence="2">S7</strain>
    </source>
</reference>
<accession>A0A1I5MKN0</accession>